<accession>A0ACC3MPM1</accession>
<proteinExistence type="predicted"/>
<comment type="caution">
    <text evidence="1">The sequence shown here is derived from an EMBL/GenBank/DDBJ whole genome shotgun (WGS) entry which is preliminary data.</text>
</comment>
<sequence length="168" mass="18011">MTVSATVGSVHGLDSASISLPSWINTLGTTSILLYLSLPPLAFILCTVKTIIQRQAHSETVRRYATLDLGVILELMQYTLVLSGSLSYVLLLAATIENLSSSRFQHGLDFTVLAFAAAGLTVGPHMLAIWIINLIDAWMMSNAGAAMIASARFRLQELTSSTAGRAQN</sequence>
<organism evidence="1 2">
    <name type="scientific">Vermiconidia calcicola</name>
    <dbReference type="NCBI Taxonomy" id="1690605"/>
    <lineage>
        <taxon>Eukaryota</taxon>
        <taxon>Fungi</taxon>
        <taxon>Dikarya</taxon>
        <taxon>Ascomycota</taxon>
        <taxon>Pezizomycotina</taxon>
        <taxon>Dothideomycetes</taxon>
        <taxon>Dothideomycetidae</taxon>
        <taxon>Mycosphaerellales</taxon>
        <taxon>Extremaceae</taxon>
        <taxon>Vermiconidia</taxon>
    </lineage>
</organism>
<evidence type="ECO:0000313" key="2">
    <source>
        <dbReference type="Proteomes" id="UP001281147"/>
    </source>
</evidence>
<dbReference type="EMBL" id="JAUTXU010000205">
    <property type="protein sequence ID" value="KAK3698864.1"/>
    <property type="molecule type" value="Genomic_DNA"/>
</dbReference>
<keyword evidence="2" id="KW-1185">Reference proteome</keyword>
<name>A0ACC3MPM1_9PEZI</name>
<reference evidence="1" key="1">
    <citation type="submission" date="2023-07" db="EMBL/GenBank/DDBJ databases">
        <title>Black Yeasts Isolated from many extreme environments.</title>
        <authorList>
            <person name="Coleine C."/>
            <person name="Stajich J.E."/>
            <person name="Selbmann L."/>
        </authorList>
    </citation>
    <scope>NUCLEOTIDE SEQUENCE</scope>
    <source>
        <strain evidence="1">CCFEE 5714</strain>
    </source>
</reference>
<gene>
    <name evidence="1" type="ORF">LTR37_016741</name>
</gene>
<evidence type="ECO:0000313" key="1">
    <source>
        <dbReference type="EMBL" id="KAK3698864.1"/>
    </source>
</evidence>
<protein>
    <submittedName>
        <fullName evidence="1">Uncharacterized protein</fullName>
    </submittedName>
</protein>
<dbReference type="Proteomes" id="UP001281147">
    <property type="component" value="Unassembled WGS sequence"/>
</dbReference>